<accession>A0A6J4S100</accession>
<keyword evidence="2" id="KW-0812">Transmembrane</keyword>
<evidence type="ECO:0000313" key="3">
    <source>
        <dbReference type="EMBL" id="CAA9482104.1"/>
    </source>
</evidence>
<feature type="transmembrane region" description="Helical" evidence="2">
    <location>
        <begin position="109"/>
        <end position="136"/>
    </location>
</feature>
<gene>
    <name evidence="3" type="ORF">AVDCRST_MAG30-860</name>
</gene>
<sequence>MANRFTRNHDAGSRGTVTATRERTTTSGTGARTASDVRDEGRSTREHSTGTAGVRERQKERFGGFNWGSDFFGWLVAVGLAAILTGILSAAGAAIGLNEVSGTEAENNAGTIGIIGGVLLLLVLMTAYYCGGYVAGRMSRFDGARNGFGVWLIGLIVTLALAAAAAILGAEYNVLQNLNLPSLPVDGQSLSTGGLIATAAIILGTLLAAIVGGKAGERFHKKVDREGGLL</sequence>
<organism evidence="3">
    <name type="scientific">uncultured Solirubrobacteraceae bacterium</name>
    <dbReference type="NCBI Taxonomy" id="1162706"/>
    <lineage>
        <taxon>Bacteria</taxon>
        <taxon>Bacillati</taxon>
        <taxon>Actinomycetota</taxon>
        <taxon>Thermoleophilia</taxon>
        <taxon>Solirubrobacterales</taxon>
        <taxon>Solirubrobacteraceae</taxon>
        <taxon>environmental samples</taxon>
    </lineage>
</organism>
<feature type="compositionally biased region" description="Low complexity" evidence="1">
    <location>
        <begin position="14"/>
        <end position="34"/>
    </location>
</feature>
<feature type="region of interest" description="Disordered" evidence="1">
    <location>
        <begin position="1"/>
        <end position="55"/>
    </location>
</feature>
<reference evidence="3" key="1">
    <citation type="submission" date="2020-02" db="EMBL/GenBank/DDBJ databases">
        <authorList>
            <person name="Meier V. D."/>
        </authorList>
    </citation>
    <scope>NUCLEOTIDE SEQUENCE</scope>
    <source>
        <strain evidence="3">AVDCRST_MAG30</strain>
    </source>
</reference>
<feature type="compositionally biased region" description="Basic and acidic residues" evidence="1">
    <location>
        <begin position="35"/>
        <end position="55"/>
    </location>
</feature>
<dbReference type="AlphaFoldDB" id="A0A6J4S100"/>
<keyword evidence="2" id="KW-1133">Transmembrane helix</keyword>
<protein>
    <submittedName>
        <fullName evidence="3">Uncharacterized protein</fullName>
    </submittedName>
</protein>
<keyword evidence="2" id="KW-0472">Membrane</keyword>
<evidence type="ECO:0000256" key="2">
    <source>
        <dbReference type="SAM" id="Phobius"/>
    </source>
</evidence>
<feature type="transmembrane region" description="Helical" evidence="2">
    <location>
        <begin position="190"/>
        <end position="212"/>
    </location>
</feature>
<feature type="transmembrane region" description="Helical" evidence="2">
    <location>
        <begin position="148"/>
        <end position="170"/>
    </location>
</feature>
<dbReference type="EMBL" id="CADCVS010000141">
    <property type="protein sequence ID" value="CAA9482104.1"/>
    <property type="molecule type" value="Genomic_DNA"/>
</dbReference>
<evidence type="ECO:0000256" key="1">
    <source>
        <dbReference type="SAM" id="MobiDB-lite"/>
    </source>
</evidence>
<name>A0A6J4S100_9ACTN</name>
<feature type="transmembrane region" description="Helical" evidence="2">
    <location>
        <begin position="71"/>
        <end position="97"/>
    </location>
</feature>
<proteinExistence type="predicted"/>